<keyword evidence="2" id="KW-1185">Reference proteome</keyword>
<protein>
    <submittedName>
        <fullName evidence="1">Uncharacterized protein</fullName>
    </submittedName>
</protein>
<dbReference type="OrthoDB" id="532671at2759"/>
<organism evidence="1 2">
    <name type="scientific">Edaphochlamys debaryana</name>
    <dbReference type="NCBI Taxonomy" id="47281"/>
    <lineage>
        <taxon>Eukaryota</taxon>
        <taxon>Viridiplantae</taxon>
        <taxon>Chlorophyta</taxon>
        <taxon>core chlorophytes</taxon>
        <taxon>Chlorophyceae</taxon>
        <taxon>CS clade</taxon>
        <taxon>Chlamydomonadales</taxon>
        <taxon>Chlamydomonadales incertae sedis</taxon>
        <taxon>Edaphochlamys</taxon>
    </lineage>
</organism>
<accession>A0A835XU79</accession>
<sequence>MATKIGSGFWALAAGSLFAYFNAKSIEERKARIERVNKQLKEFYGPLLACITASRTAWHAMVKQHSPDGTKDALGMAIAADLNGPEARAYRVWMTEVLQPLNERAARVVTEHIDLLDSPGLEPMLLQLVAATSAYRVTLKRWKDGDLTASTGIKYPDKLADAVSKEFARIKRRQLALLGADSSGSWGWSGASWRSKL</sequence>
<comment type="caution">
    <text evidence="1">The sequence shown here is derived from an EMBL/GenBank/DDBJ whole genome shotgun (WGS) entry which is preliminary data.</text>
</comment>
<proteinExistence type="predicted"/>
<reference evidence="1" key="1">
    <citation type="journal article" date="2020" name="bioRxiv">
        <title>Comparative genomics of Chlamydomonas.</title>
        <authorList>
            <person name="Craig R.J."/>
            <person name="Hasan A.R."/>
            <person name="Ness R.W."/>
            <person name="Keightley P.D."/>
        </authorList>
    </citation>
    <scope>NUCLEOTIDE SEQUENCE</scope>
    <source>
        <strain evidence="1">CCAP 11/70</strain>
    </source>
</reference>
<dbReference type="EMBL" id="JAEHOE010000076">
    <property type="protein sequence ID" value="KAG2489113.1"/>
    <property type="molecule type" value="Genomic_DNA"/>
</dbReference>
<evidence type="ECO:0000313" key="1">
    <source>
        <dbReference type="EMBL" id="KAG2489113.1"/>
    </source>
</evidence>
<name>A0A835XU79_9CHLO</name>
<gene>
    <name evidence="1" type="ORF">HYH03_012339</name>
</gene>
<evidence type="ECO:0000313" key="2">
    <source>
        <dbReference type="Proteomes" id="UP000612055"/>
    </source>
</evidence>
<dbReference type="Proteomes" id="UP000612055">
    <property type="component" value="Unassembled WGS sequence"/>
</dbReference>
<dbReference type="AlphaFoldDB" id="A0A835XU79"/>